<dbReference type="Pfam" id="PF01368">
    <property type="entry name" value="DHH"/>
    <property type="match status" value="1"/>
</dbReference>
<proteinExistence type="predicted"/>
<dbReference type="InterPro" id="IPR038763">
    <property type="entry name" value="DHH_sf"/>
</dbReference>
<feature type="domain" description="DHHA1" evidence="2">
    <location>
        <begin position="233"/>
        <end position="315"/>
    </location>
</feature>
<dbReference type="EMBL" id="LNKT01000034">
    <property type="protein sequence ID" value="KYJ86349.1"/>
    <property type="molecule type" value="Genomic_DNA"/>
</dbReference>
<name>A0A151CFU2_9BACT</name>
<dbReference type="Gene3D" id="3.10.310.30">
    <property type="match status" value="1"/>
</dbReference>
<dbReference type="Gene3D" id="3.90.1640.10">
    <property type="entry name" value="inorganic pyrophosphatase (n-terminal core)"/>
    <property type="match status" value="1"/>
</dbReference>
<evidence type="ECO:0000259" key="1">
    <source>
        <dbReference type="Pfam" id="PF01368"/>
    </source>
</evidence>
<dbReference type="SUPFAM" id="SSF64182">
    <property type="entry name" value="DHH phosphoesterases"/>
    <property type="match status" value="1"/>
</dbReference>
<dbReference type="InterPro" id="IPR051319">
    <property type="entry name" value="Oligoribo/pAp-PDE_c-di-AMP_PDE"/>
</dbReference>
<dbReference type="PANTHER" id="PTHR47618">
    <property type="entry name" value="BIFUNCTIONAL OLIGORIBONUCLEASE AND PAP PHOSPHATASE NRNA"/>
    <property type="match status" value="1"/>
</dbReference>
<dbReference type="Proteomes" id="UP000075359">
    <property type="component" value="Unassembled WGS sequence"/>
</dbReference>
<organism evidence="3 4">
    <name type="scientific">Sulfurovum riftiae</name>
    <dbReference type="NCBI Taxonomy" id="1630136"/>
    <lineage>
        <taxon>Bacteria</taxon>
        <taxon>Pseudomonadati</taxon>
        <taxon>Campylobacterota</taxon>
        <taxon>Epsilonproteobacteria</taxon>
        <taxon>Campylobacterales</taxon>
        <taxon>Sulfurovaceae</taxon>
        <taxon>Sulfurovum</taxon>
    </lineage>
</organism>
<dbReference type="STRING" id="1630136.AS592_06025"/>
<dbReference type="RefSeq" id="WP_067331240.1">
    <property type="nucleotide sequence ID" value="NZ_LNKT01000034.1"/>
</dbReference>
<feature type="domain" description="DDH" evidence="1">
    <location>
        <begin position="22"/>
        <end position="153"/>
    </location>
</feature>
<dbReference type="GO" id="GO:0003676">
    <property type="term" value="F:nucleic acid binding"/>
    <property type="evidence" value="ECO:0007669"/>
    <property type="project" value="InterPro"/>
</dbReference>
<reference evidence="3 4" key="1">
    <citation type="submission" date="2015-11" db="EMBL/GenBank/DDBJ databases">
        <title>Draft genome of Sulfurovum riftiae 1812E, a member of the Epsilonproteobacteria isolated from the tube of the deep-sea hydrothermal vent tubewom Riftia pachyptila.</title>
        <authorList>
            <person name="Vetriani C."/>
            <person name="Giovannelli D."/>
        </authorList>
    </citation>
    <scope>NUCLEOTIDE SEQUENCE [LARGE SCALE GENOMIC DNA]</scope>
    <source>
        <strain evidence="3 4">1812E</strain>
    </source>
</reference>
<dbReference type="OrthoDB" id="9803668at2"/>
<accession>A0A151CFU2</accession>
<dbReference type="InterPro" id="IPR003156">
    <property type="entry name" value="DHHA1_dom"/>
</dbReference>
<dbReference type="Pfam" id="PF02272">
    <property type="entry name" value="DHHA1"/>
    <property type="match status" value="1"/>
</dbReference>
<comment type="caution">
    <text evidence="3">The sequence shown here is derived from an EMBL/GenBank/DDBJ whole genome shotgun (WGS) entry which is preliminary data.</text>
</comment>
<evidence type="ECO:0000313" key="4">
    <source>
        <dbReference type="Proteomes" id="UP000075359"/>
    </source>
</evidence>
<sequence>MAKDALFPYDEVKALIEGAESITILSHLNPDPDAIGTALGIYTLLKEQKRRRVEVVNASKALPRHLDFLFGYEKIKIGIEYENSLIIACDSGSIERLGFDLSGREILNIDHHQSNDLYGSLNVVIPKYASSSQVAFDLFKKIYDISAQSAESWYAALLSDTRYFTTSSVNAAVFESAKELVGLGVDPAKVATHFTQRRSLSSFRILQRALGSLQLYSDARIAALYVTKEDIAATGATVPDMDGIVDYARSLATVEVALFAMELEEGIRVSLRSKGADVNAIAACFGGGGHKVAAGITFKEGNLQQIIDTIIAKIQETGLADGKKK</sequence>
<evidence type="ECO:0000259" key="2">
    <source>
        <dbReference type="Pfam" id="PF02272"/>
    </source>
</evidence>
<protein>
    <submittedName>
        <fullName evidence="3">Phosphoesterase</fullName>
    </submittedName>
</protein>
<gene>
    <name evidence="3" type="ORF">AS592_06025</name>
</gene>
<dbReference type="AlphaFoldDB" id="A0A151CFU2"/>
<evidence type="ECO:0000313" key="3">
    <source>
        <dbReference type="EMBL" id="KYJ86349.1"/>
    </source>
</evidence>
<dbReference type="InterPro" id="IPR001667">
    <property type="entry name" value="DDH_dom"/>
</dbReference>
<keyword evidence="4" id="KW-1185">Reference proteome</keyword>
<dbReference type="PANTHER" id="PTHR47618:SF1">
    <property type="entry name" value="BIFUNCTIONAL OLIGORIBONUCLEASE AND PAP PHOSPHATASE NRNA"/>
    <property type="match status" value="1"/>
</dbReference>